<feature type="domain" description="C-type lectin" evidence="4">
    <location>
        <begin position="268"/>
        <end position="388"/>
    </location>
</feature>
<evidence type="ECO:0000259" key="4">
    <source>
        <dbReference type="PROSITE" id="PS50041"/>
    </source>
</evidence>
<evidence type="ECO:0000256" key="2">
    <source>
        <dbReference type="SAM" id="MobiDB-lite"/>
    </source>
</evidence>
<dbReference type="InterPro" id="IPR001304">
    <property type="entry name" value="C-type_lectin-like"/>
</dbReference>
<feature type="compositionally biased region" description="Polar residues" evidence="2">
    <location>
        <begin position="223"/>
        <end position="244"/>
    </location>
</feature>
<dbReference type="Proteomes" id="UP000694580">
    <property type="component" value="Chromosome 6"/>
</dbReference>
<evidence type="ECO:0000256" key="3">
    <source>
        <dbReference type="SAM" id="Phobius"/>
    </source>
</evidence>
<sequence>MSKEELRSSSLSMMEIEDSESSSLMSGPGQMSVRGWTAFRSRLRPSPGHLRCHLYSILSVSVALVLILIVVMLVRLGKEDRKLWDLERAVENLSSSFKAPPVSESRSGAEVALENLVANLTSLLISLSSKTQEEGKHARHRDLAELKIAVDSVNVSLTSLSSRLQETATMDEKRSTQWQATVTNLTSSLALLTSGLKERDAQSAELIQIRDAVTNLTSLIHTLSSKPQERGTSPQTPATRVQTHSEPSPTPPSPAKAGLRCHGYWFLHSSSCYLFSSSTLSWQQAADSCRSQGAMLLALGDNSEWRFVTSNSIPGMFWVSLTANATGQWRWVDGTPCIINKSTSHWYASSSEQWRIDSSASGRSCSLLRDDGKLNTDHCSRRNRYICERPATPA</sequence>
<dbReference type="GeneTree" id="ENSGT00940000165297"/>
<keyword evidence="3" id="KW-0472">Membrane</keyword>
<name>A0AAY4EMG0_9TELE</name>
<dbReference type="SMART" id="SM00034">
    <property type="entry name" value="CLECT"/>
    <property type="match status" value="1"/>
</dbReference>
<keyword evidence="3" id="KW-1133">Transmembrane helix</keyword>
<feature type="region of interest" description="Disordered" evidence="2">
    <location>
        <begin position="223"/>
        <end position="255"/>
    </location>
</feature>
<dbReference type="GeneID" id="114792928"/>
<keyword evidence="3" id="KW-0812">Transmembrane</keyword>
<dbReference type="InterPro" id="IPR050828">
    <property type="entry name" value="C-type_lectin/matrix_domain"/>
</dbReference>
<gene>
    <name evidence="5" type="primary">LOC114792928</name>
</gene>
<organism evidence="5 6">
    <name type="scientific">Denticeps clupeoides</name>
    <name type="common">denticle herring</name>
    <dbReference type="NCBI Taxonomy" id="299321"/>
    <lineage>
        <taxon>Eukaryota</taxon>
        <taxon>Metazoa</taxon>
        <taxon>Chordata</taxon>
        <taxon>Craniata</taxon>
        <taxon>Vertebrata</taxon>
        <taxon>Euteleostomi</taxon>
        <taxon>Actinopterygii</taxon>
        <taxon>Neopterygii</taxon>
        <taxon>Teleostei</taxon>
        <taxon>Clupei</taxon>
        <taxon>Clupeiformes</taxon>
        <taxon>Denticipitoidei</taxon>
        <taxon>Denticipitidae</taxon>
        <taxon>Denticeps</taxon>
    </lineage>
</organism>
<keyword evidence="6" id="KW-1185">Reference proteome</keyword>
<protein>
    <recommendedName>
        <fullName evidence="4">C-type lectin domain-containing protein</fullName>
    </recommendedName>
</protein>
<dbReference type="InterPro" id="IPR016186">
    <property type="entry name" value="C-type_lectin-like/link_sf"/>
</dbReference>
<dbReference type="SUPFAM" id="SSF56436">
    <property type="entry name" value="C-type lectin-like"/>
    <property type="match status" value="1"/>
</dbReference>
<dbReference type="PANTHER" id="PTHR45710:SF26">
    <property type="entry name" value="RH26557P"/>
    <property type="match status" value="1"/>
</dbReference>
<proteinExistence type="predicted"/>
<reference evidence="5" key="3">
    <citation type="submission" date="2025-09" db="UniProtKB">
        <authorList>
            <consortium name="Ensembl"/>
        </authorList>
    </citation>
    <scope>IDENTIFICATION</scope>
</reference>
<dbReference type="Pfam" id="PF00059">
    <property type="entry name" value="Lectin_C"/>
    <property type="match status" value="1"/>
</dbReference>
<accession>A0AAY4EMG0</accession>
<dbReference type="GO" id="GO:0005886">
    <property type="term" value="C:plasma membrane"/>
    <property type="evidence" value="ECO:0007669"/>
    <property type="project" value="UniProtKB-SubCell"/>
</dbReference>
<evidence type="ECO:0000256" key="1">
    <source>
        <dbReference type="ARBA" id="ARBA00004401"/>
    </source>
</evidence>
<dbReference type="PANTHER" id="PTHR45710">
    <property type="entry name" value="C-TYPE LECTIN DOMAIN-CONTAINING PROTEIN 180"/>
    <property type="match status" value="1"/>
</dbReference>
<comment type="subcellular location">
    <subcellularLocation>
        <location evidence="1">Cell membrane</location>
        <topology evidence="1">Single-pass type II membrane protein</topology>
    </subcellularLocation>
</comment>
<evidence type="ECO:0000313" key="6">
    <source>
        <dbReference type="Proteomes" id="UP000694580"/>
    </source>
</evidence>
<reference evidence="5" key="2">
    <citation type="submission" date="2025-08" db="UniProtKB">
        <authorList>
            <consortium name="Ensembl"/>
        </authorList>
    </citation>
    <scope>IDENTIFICATION</scope>
</reference>
<evidence type="ECO:0000313" key="5">
    <source>
        <dbReference type="Ensembl" id="ENSDCDP00010058837.1"/>
    </source>
</evidence>
<dbReference type="AlphaFoldDB" id="A0AAY4EMG0"/>
<dbReference type="PROSITE" id="PS50041">
    <property type="entry name" value="C_TYPE_LECTIN_2"/>
    <property type="match status" value="1"/>
</dbReference>
<dbReference type="Gene3D" id="3.10.100.10">
    <property type="entry name" value="Mannose-Binding Protein A, subunit A"/>
    <property type="match status" value="1"/>
</dbReference>
<dbReference type="InterPro" id="IPR016187">
    <property type="entry name" value="CTDL_fold"/>
</dbReference>
<dbReference type="Ensembl" id="ENSDCDT00010069546.1">
    <property type="protein sequence ID" value="ENSDCDP00010058837.1"/>
    <property type="gene ID" value="ENSDCDG00010033023.1"/>
</dbReference>
<feature type="transmembrane region" description="Helical" evidence="3">
    <location>
        <begin position="54"/>
        <end position="74"/>
    </location>
</feature>
<reference evidence="5 6" key="1">
    <citation type="submission" date="2020-06" db="EMBL/GenBank/DDBJ databases">
        <authorList>
            <consortium name="Wellcome Sanger Institute Data Sharing"/>
        </authorList>
    </citation>
    <scope>NUCLEOTIDE SEQUENCE [LARGE SCALE GENOMIC DNA]</scope>
</reference>
<dbReference type="RefSeq" id="XP_028840300.1">
    <property type="nucleotide sequence ID" value="XM_028984467.1"/>
</dbReference>